<dbReference type="Pfam" id="PF00296">
    <property type="entry name" value="Bac_luciferase"/>
    <property type="match status" value="1"/>
</dbReference>
<feature type="binding site" evidence="6">
    <location>
        <position position="228"/>
    </location>
    <ligand>
        <name>FMN</name>
        <dbReference type="ChEBI" id="CHEBI:58210"/>
    </ligand>
</feature>
<dbReference type="GO" id="GO:0016705">
    <property type="term" value="F:oxidoreductase activity, acting on paired donors, with incorporation or reduction of molecular oxygen"/>
    <property type="evidence" value="ECO:0007669"/>
    <property type="project" value="InterPro"/>
</dbReference>
<accession>A0A371RLY6</accession>
<comment type="similarity">
    <text evidence="5">Belongs to the NtaA/SnaA/DszA monooxygenase family.</text>
</comment>
<evidence type="ECO:0000256" key="2">
    <source>
        <dbReference type="ARBA" id="ARBA00022643"/>
    </source>
</evidence>
<evidence type="ECO:0000313" key="9">
    <source>
        <dbReference type="Proteomes" id="UP000264589"/>
    </source>
</evidence>
<keyword evidence="2 6" id="KW-0288">FMN</keyword>
<dbReference type="InParanoid" id="A0A371RLY6"/>
<dbReference type="SUPFAM" id="SSF51679">
    <property type="entry name" value="Bacterial luciferase-like"/>
    <property type="match status" value="1"/>
</dbReference>
<reference evidence="8 9" key="1">
    <citation type="submission" date="2018-08" db="EMBL/GenBank/DDBJ databases">
        <title>Parvularcula sp. SM1705, isolated from surface water of the South Sea China.</title>
        <authorList>
            <person name="Sun L."/>
        </authorList>
    </citation>
    <scope>NUCLEOTIDE SEQUENCE [LARGE SCALE GENOMIC DNA]</scope>
    <source>
        <strain evidence="8 9">SM1705</strain>
    </source>
</reference>
<dbReference type="NCBIfam" id="TIGR03860">
    <property type="entry name" value="FMN_nitrolo"/>
    <property type="match status" value="1"/>
</dbReference>
<dbReference type="AlphaFoldDB" id="A0A371RLY6"/>
<feature type="domain" description="Luciferase-like" evidence="7">
    <location>
        <begin position="26"/>
        <end position="298"/>
    </location>
</feature>
<evidence type="ECO:0000259" key="7">
    <source>
        <dbReference type="Pfam" id="PF00296"/>
    </source>
</evidence>
<keyword evidence="9" id="KW-1185">Reference proteome</keyword>
<evidence type="ECO:0000256" key="3">
    <source>
        <dbReference type="ARBA" id="ARBA00023002"/>
    </source>
</evidence>
<dbReference type="EMBL" id="QUQO01000001">
    <property type="protein sequence ID" value="RFB06485.1"/>
    <property type="molecule type" value="Genomic_DNA"/>
</dbReference>
<evidence type="ECO:0000256" key="5">
    <source>
        <dbReference type="ARBA" id="ARBA00033748"/>
    </source>
</evidence>
<gene>
    <name evidence="8" type="ORF">DX908_13830</name>
</gene>
<feature type="binding site" evidence="6">
    <location>
        <position position="103"/>
    </location>
    <ligand>
        <name>FMN</name>
        <dbReference type="ChEBI" id="CHEBI:58210"/>
    </ligand>
</feature>
<dbReference type="InterPro" id="IPR011251">
    <property type="entry name" value="Luciferase-like_dom"/>
</dbReference>
<name>A0A371RLY6_9PROT</name>
<keyword evidence="1 6" id="KW-0285">Flavoprotein</keyword>
<dbReference type="InterPro" id="IPR016215">
    <property type="entry name" value="NTA_MOA"/>
</dbReference>
<keyword evidence="3" id="KW-0560">Oxidoreductase</keyword>
<dbReference type="PANTHER" id="PTHR30011:SF16">
    <property type="entry name" value="C2H2 FINGER DOMAIN TRANSCRIPTION FACTOR (EUROFUNG)-RELATED"/>
    <property type="match status" value="1"/>
</dbReference>
<dbReference type="CDD" id="cd01095">
    <property type="entry name" value="Nitrilotriacetate_monoxgenase"/>
    <property type="match status" value="1"/>
</dbReference>
<dbReference type="GO" id="GO:0004497">
    <property type="term" value="F:monooxygenase activity"/>
    <property type="evidence" value="ECO:0007669"/>
    <property type="project" value="UniProtKB-KW"/>
</dbReference>
<feature type="binding site" evidence="6">
    <location>
        <position position="153"/>
    </location>
    <ligand>
        <name>FMN</name>
        <dbReference type="ChEBI" id="CHEBI:58210"/>
    </ligand>
</feature>
<dbReference type="PIRSF" id="PIRSF000337">
    <property type="entry name" value="NTA_MOA"/>
    <property type="match status" value="1"/>
</dbReference>
<dbReference type="PANTHER" id="PTHR30011">
    <property type="entry name" value="ALKANESULFONATE MONOOXYGENASE-RELATED"/>
    <property type="match status" value="1"/>
</dbReference>
<feature type="binding site" evidence="6">
    <location>
        <position position="58"/>
    </location>
    <ligand>
        <name>FMN</name>
        <dbReference type="ChEBI" id="CHEBI:58210"/>
    </ligand>
</feature>
<dbReference type="OrthoDB" id="9779442at2"/>
<dbReference type="Gene3D" id="3.20.20.30">
    <property type="entry name" value="Luciferase-like domain"/>
    <property type="match status" value="1"/>
</dbReference>
<proteinExistence type="inferred from homology"/>
<evidence type="ECO:0000256" key="4">
    <source>
        <dbReference type="ARBA" id="ARBA00023033"/>
    </source>
</evidence>
<dbReference type="Proteomes" id="UP000264589">
    <property type="component" value="Unassembled WGS sequence"/>
</dbReference>
<sequence length="451" mass="49986">MPEEIMLKLSVFMSPTGAHVGGWRLPEAITDAGFNFDRWPDLMKLLERGKFDMMFLADGNGVNGISDPDLLARNPTLRPVVFEPITFLAALATHTSRIGLVATGTTTFEEPFSIARRFAAVDQISKGRAGWNVVTTSNPDDALNFSRTEHVEHSDRFARAEEFLDVTDGLWSSWDEDAFVQDKENGIFLDSSKVHMLNHEGEHFQVRGPLNAAHTPQGRPVIVVAGGSPEARNLAARTADVLFTLTETKEAALDLYKDVKERVAGYGRAPEALKVMPGASIFVGETADEAEEVYRKLQELIPDTVGVATLSRIMAQDLSMHDPCDPMPEITTETKGMTFFRDKVSAMAKKEGLSIRETYRRVLPARGHVLMKGSAADVADQIEDWYRSGACDGFNLVASHLPGGLEKIVQHLVPELQRRGLFREEYEGTTLREHLETPYAAFPARRSDVDQ</sequence>
<dbReference type="InterPro" id="IPR051260">
    <property type="entry name" value="Diverse_substr_monoxygenases"/>
</dbReference>
<evidence type="ECO:0000256" key="1">
    <source>
        <dbReference type="ARBA" id="ARBA00022630"/>
    </source>
</evidence>
<evidence type="ECO:0000256" key="6">
    <source>
        <dbReference type="PIRSR" id="PIRSR000337-1"/>
    </source>
</evidence>
<keyword evidence="4 8" id="KW-0503">Monooxygenase</keyword>
<protein>
    <submittedName>
        <fullName evidence="8">FMN-dependent monooxygenase</fullName>
    </submittedName>
</protein>
<dbReference type="InterPro" id="IPR036661">
    <property type="entry name" value="Luciferase-like_sf"/>
</dbReference>
<evidence type="ECO:0000313" key="8">
    <source>
        <dbReference type="EMBL" id="RFB06485.1"/>
    </source>
</evidence>
<organism evidence="8 9">
    <name type="scientific">Parvularcula marina</name>
    <dbReference type="NCBI Taxonomy" id="2292771"/>
    <lineage>
        <taxon>Bacteria</taxon>
        <taxon>Pseudomonadati</taxon>
        <taxon>Pseudomonadota</taxon>
        <taxon>Alphaproteobacteria</taxon>
        <taxon>Parvularculales</taxon>
        <taxon>Parvularculaceae</taxon>
        <taxon>Parvularcula</taxon>
    </lineage>
</organism>
<comment type="caution">
    <text evidence="8">The sequence shown here is derived from an EMBL/GenBank/DDBJ whole genome shotgun (WGS) entry which is preliminary data.</text>
</comment>